<dbReference type="Proteomes" id="UP000280395">
    <property type="component" value="Unassembled WGS sequence"/>
</dbReference>
<evidence type="ECO:0000313" key="1">
    <source>
        <dbReference type="EMBL" id="RMU37784.1"/>
    </source>
</evidence>
<gene>
    <name evidence="1" type="ORF">ALP29_201020</name>
</gene>
<evidence type="ECO:0000313" key="2">
    <source>
        <dbReference type="Proteomes" id="UP000280395"/>
    </source>
</evidence>
<organism evidence="1 2">
    <name type="scientific">Pseudomonas syringae pv. avii</name>
    <dbReference type="NCBI Taxonomy" id="663959"/>
    <lineage>
        <taxon>Bacteria</taxon>
        <taxon>Pseudomonadati</taxon>
        <taxon>Pseudomonadota</taxon>
        <taxon>Gammaproteobacteria</taxon>
        <taxon>Pseudomonadales</taxon>
        <taxon>Pseudomonadaceae</taxon>
        <taxon>Pseudomonas</taxon>
        <taxon>Pseudomonas syringae</taxon>
    </lineage>
</organism>
<dbReference type="AlphaFoldDB" id="A0A3M5TWY4"/>
<comment type="caution">
    <text evidence="1">The sequence shown here is derived from an EMBL/GenBank/DDBJ whole genome shotgun (WGS) entry which is preliminary data.</text>
</comment>
<reference evidence="1 2" key="1">
    <citation type="submission" date="2018-08" db="EMBL/GenBank/DDBJ databases">
        <title>Recombination of ecologically and evolutionarily significant loci maintains genetic cohesion in the Pseudomonas syringae species complex.</title>
        <authorList>
            <person name="Dillon M."/>
            <person name="Thakur S."/>
            <person name="Almeida R.N.D."/>
            <person name="Weir B.S."/>
            <person name="Guttman D.S."/>
        </authorList>
    </citation>
    <scope>NUCLEOTIDE SEQUENCE [LARGE SCALE GENOMIC DNA]</scope>
    <source>
        <strain evidence="1 2">ICMP 14479</strain>
    </source>
</reference>
<sequence length="50" mass="5386">MVERLNGKVEAARAFEGGILLIYTSYEVVGSELESIDAEVRVSLGQSEGL</sequence>
<dbReference type="EMBL" id="RBUA01001708">
    <property type="protein sequence ID" value="RMU37784.1"/>
    <property type="molecule type" value="Genomic_DNA"/>
</dbReference>
<name>A0A3M5TWY4_PSESX</name>
<protein>
    <submittedName>
        <fullName evidence="1">Uncharacterized protein</fullName>
    </submittedName>
</protein>
<proteinExistence type="predicted"/>
<accession>A0A3M5TWY4</accession>